<dbReference type="Pfam" id="PF14543">
    <property type="entry name" value="TAXi_N"/>
    <property type="match status" value="1"/>
</dbReference>
<reference evidence="7" key="1">
    <citation type="submission" date="2021-01" db="UniProtKB">
        <authorList>
            <consortium name="EnsemblPlants"/>
        </authorList>
    </citation>
    <scope>IDENTIFICATION</scope>
</reference>
<dbReference type="InterPro" id="IPR032861">
    <property type="entry name" value="TAXi_N"/>
</dbReference>
<keyword evidence="3" id="KW-0964">Secreted</keyword>
<keyword evidence="4 5" id="KW-0732">Signal</keyword>
<dbReference type="InterPro" id="IPR021109">
    <property type="entry name" value="Peptidase_aspartic_dom_sf"/>
</dbReference>
<dbReference type="SUPFAM" id="SSF50630">
    <property type="entry name" value="Acid proteases"/>
    <property type="match status" value="1"/>
</dbReference>
<evidence type="ECO:0000256" key="4">
    <source>
        <dbReference type="ARBA" id="ARBA00022729"/>
    </source>
</evidence>
<evidence type="ECO:0000256" key="3">
    <source>
        <dbReference type="ARBA" id="ARBA00022525"/>
    </source>
</evidence>
<dbReference type="GO" id="GO:0005576">
    <property type="term" value="C:extracellular region"/>
    <property type="evidence" value="ECO:0007669"/>
    <property type="project" value="UniProtKB-SubCell"/>
</dbReference>
<sequence length="419" mass="44718">MASTTIFVLTFTLAAAFSSLVSAAASKPQLGSVTYPIIKDTAKTRLYYTTLQLGTPAKSLSLTLTLAGQFIWFDCEHKPDVYNSTSYQTVHCDSPACEEAGGVGCLGCLDGPPRPGCTNDTCPLGAYNPFNDFIASAGLYTDILRVPSRTATVRSFPFACGYGLNGLPKASRGMLGLAMTKVAFQAKVSSALKLANIFALCLPSTGAGKLLVGGGPYSFAGNLVETPIIINPNSTAAMYSVGDPSDEYFLGVKSIKVAGVPVALNSTLLSFDKDGYGGTKVSTMDPHTVLHSDIYRPLVNAFTAAARALKMKRAANYGYFRVCYTAASIGSDRHGRIIPTIDLVLQNESTYWRMYGSDLMVRVSNNVLCLGMVEAGKNPRTAIVIGGRQMENRLVEFDLVASKLRFSEPLIRKNTSCSG</sequence>
<dbReference type="EnsemblPlants" id="Kaladp0073s0004.1.v1.1">
    <property type="protein sequence ID" value="Kaladp0073s0004.1.v1.1.CDS.1"/>
    <property type="gene ID" value="Kaladp0073s0004.v1.1"/>
</dbReference>
<dbReference type="GO" id="GO:0004190">
    <property type="term" value="F:aspartic-type endopeptidase activity"/>
    <property type="evidence" value="ECO:0007669"/>
    <property type="project" value="InterPro"/>
</dbReference>
<dbReference type="PANTHER" id="PTHR47965:SF68">
    <property type="entry name" value="BASIC 7S GLOBULIN-LIKE"/>
    <property type="match status" value="1"/>
</dbReference>
<dbReference type="FunFam" id="2.40.70.10:FF:000041">
    <property type="entry name" value="Basic 7S globulin"/>
    <property type="match status" value="1"/>
</dbReference>
<dbReference type="AlphaFoldDB" id="A0A7N0ULX2"/>
<proteinExistence type="inferred from homology"/>
<organism evidence="7 8">
    <name type="scientific">Kalanchoe fedtschenkoi</name>
    <name type="common">Lavender scallops</name>
    <name type="synonym">South American air plant</name>
    <dbReference type="NCBI Taxonomy" id="63787"/>
    <lineage>
        <taxon>Eukaryota</taxon>
        <taxon>Viridiplantae</taxon>
        <taxon>Streptophyta</taxon>
        <taxon>Embryophyta</taxon>
        <taxon>Tracheophyta</taxon>
        <taxon>Spermatophyta</taxon>
        <taxon>Magnoliopsida</taxon>
        <taxon>eudicotyledons</taxon>
        <taxon>Gunneridae</taxon>
        <taxon>Pentapetalae</taxon>
        <taxon>Saxifragales</taxon>
        <taxon>Crassulaceae</taxon>
        <taxon>Kalanchoe</taxon>
    </lineage>
</organism>
<dbReference type="Gene3D" id="2.40.70.10">
    <property type="entry name" value="Acid Proteases"/>
    <property type="match status" value="2"/>
</dbReference>
<feature type="signal peptide" evidence="5">
    <location>
        <begin position="1"/>
        <end position="23"/>
    </location>
</feature>
<dbReference type="Proteomes" id="UP000594263">
    <property type="component" value="Unplaced"/>
</dbReference>
<evidence type="ECO:0000313" key="7">
    <source>
        <dbReference type="EnsemblPlants" id="Kaladp0073s0004.1.v1.1.CDS.1"/>
    </source>
</evidence>
<dbReference type="InterPro" id="IPR001461">
    <property type="entry name" value="Aspartic_peptidase_A1"/>
</dbReference>
<comment type="similarity">
    <text evidence="2">Belongs to the peptidase A1 family.</text>
</comment>
<feature type="domain" description="Peptidase A1" evidence="6">
    <location>
        <begin position="47"/>
        <end position="407"/>
    </location>
</feature>
<dbReference type="PANTHER" id="PTHR47965">
    <property type="entry name" value="ASPARTYL PROTEASE-RELATED"/>
    <property type="match status" value="1"/>
</dbReference>
<dbReference type="Gramene" id="Kaladp0073s0004.1.v1.1">
    <property type="protein sequence ID" value="Kaladp0073s0004.1.v1.1.CDS.1"/>
    <property type="gene ID" value="Kaladp0073s0004.v1.1"/>
</dbReference>
<name>A0A7N0ULX2_KALFE</name>
<accession>A0A7N0ULX2</accession>
<protein>
    <recommendedName>
        <fullName evidence="6">Peptidase A1 domain-containing protein</fullName>
    </recommendedName>
</protein>
<dbReference type="PROSITE" id="PS51767">
    <property type="entry name" value="PEPTIDASE_A1"/>
    <property type="match status" value="1"/>
</dbReference>
<evidence type="ECO:0000256" key="2">
    <source>
        <dbReference type="ARBA" id="ARBA00007447"/>
    </source>
</evidence>
<dbReference type="GO" id="GO:0006508">
    <property type="term" value="P:proteolysis"/>
    <property type="evidence" value="ECO:0007669"/>
    <property type="project" value="InterPro"/>
</dbReference>
<evidence type="ECO:0000313" key="8">
    <source>
        <dbReference type="Proteomes" id="UP000594263"/>
    </source>
</evidence>
<feature type="chain" id="PRO_5029648055" description="Peptidase A1 domain-containing protein" evidence="5">
    <location>
        <begin position="24"/>
        <end position="419"/>
    </location>
</feature>
<dbReference type="InterPro" id="IPR033121">
    <property type="entry name" value="PEPTIDASE_A1"/>
</dbReference>
<evidence type="ECO:0000256" key="1">
    <source>
        <dbReference type="ARBA" id="ARBA00004239"/>
    </source>
</evidence>
<dbReference type="InterPro" id="IPR032799">
    <property type="entry name" value="TAXi_C"/>
</dbReference>
<keyword evidence="8" id="KW-1185">Reference proteome</keyword>
<dbReference type="Pfam" id="PF14541">
    <property type="entry name" value="TAXi_C"/>
    <property type="match status" value="1"/>
</dbReference>
<evidence type="ECO:0000256" key="5">
    <source>
        <dbReference type="SAM" id="SignalP"/>
    </source>
</evidence>
<evidence type="ECO:0000259" key="6">
    <source>
        <dbReference type="PROSITE" id="PS51767"/>
    </source>
</evidence>
<dbReference type="OMA" id="YYLPPHD"/>
<comment type="subcellular location">
    <subcellularLocation>
        <location evidence="1">Secreted</location>
        <location evidence="1">Extracellular space</location>
    </subcellularLocation>
</comment>